<dbReference type="SUPFAM" id="SSF47384">
    <property type="entry name" value="Homodimeric domain of signal transducing histidine kinase"/>
    <property type="match status" value="1"/>
</dbReference>
<dbReference type="GO" id="GO:0016301">
    <property type="term" value="F:kinase activity"/>
    <property type="evidence" value="ECO:0007669"/>
    <property type="project" value="UniProtKB-KW"/>
</dbReference>
<evidence type="ECO:0000259" key="7">
    <source>
        <dbReference type="PROSITE" id="PS50109"/>
    </source>
</evidence>
<keyword evidence="6" id="KW-0812">Transmembrane</keyword>
<name>A0ABW1W7R3_9GAMM</name>
<dbReference type="PANTHER" id="PTHR43047:SF72">
    <property type="entry name" value="OSMOSENSING HISTIDINE PROTEIN KINASE SLN1"/>
    <property type="match status" value="1"/>
</dbReference>
<keyword evidence="5 8" id="KW-0418">Kinase</keyword>
<dbReference type="RefSeq" id="WP_201563889.1">
    <property type="nucleotide sequence ID" value="NZ_CAJGZK010000018.1"/>
</dbReference>
<dbReference type="PRINTS" id="PR00344">
    <property type="entry name" value="BCTRLSENSOR"/>
</dbReference>
<keyword evidence="3" id="KW-0597">Phosphoprotein</keyword>
<evidence type="ECO:0000256" key="6">
    <source>
        <dbReference type="SAM" id="Phobius"/>
    </source>
</evidence>
<dbReference type="InterPro" id="IPR036890">
    <property type="entry name" value="HATPase_C_sf"/>
</dbReference>
<evidence type="ECO:0000313" key="8">
    <source>
        <dbReference type="EMBL" id="MFC6380688.1"/>
    </source>
</evidence>
<keyword evidence="6" id="KW-0472">Membrane</keyword>
<reference evidence="9" key="1">
    <citation type="journal article" date="2019" name="Int. J. Syst. Evol. Microbiol.">
        <title>The Global Catalogue of Microorganisms (GCM) 10K type strain sequencing project: providing services to taxonomists for standard genome sequencing and annotation.</title>
        <authorList>
            <consortium name="The Broad Institute Genomics Platform"/>
            <consortium name="The Broad Institute Genome Sequencing Center for Infectious Disease"/>
            <person name="Wu L."/>
            <person name="Ma J."/>
        </authorList>
    </citation>
    <scope>NUCLEOTIDE SEQUENCE [LARGE SCALE GENOMIC DNA]</scope>
    <source>
        <strain evidence="9">CCM 2050</strain>
    </source>
</reference>
<dbReference type="Pfam" id="PF02518">
    <property type="entry name" value="HATPase_c"/>
    <property type="match status" value="1"/>
</dbReference>
<dbReference type="CDD" id="cd16922">
    <property type="entry name" value="HATPase_EvgS-ArcB-TorS-like"/>
    <property type="match status" value="1"/>
</dbReference>
<feature type="domain" description="Histidine kinase" evidence="7">
    <location>
        <begin position="264"/>
        <end position="483"/>
    </location>
</feature>
<evidence type="ECO:0000256" key="3">
    <source>
        <dbReference type="ARBA" id="ARBA00022553"/>
    </source>
</evidence>
<evidence type="ECO:0000313" key="9">
    <source>
        <dbReference type="Proteomes" id="UP001596264"/>
    </source>
</evidence>
<dbReference type="InterPro" id="IPR003661">
    <property type="entry name" value="HisK_dim/P_dom"/>
</dbReference>
<evidence type="ECO:0000256" key="5">
    <source>
        <dbReference type="ARBA" id="ARBA00022777"/>
    </source>
</evidence>
<gene>
    <name evidence="8" type="ORF">ACFP58_04250</name>
</gene>
<dbReference type="Gene3D" id="1.10.287.130">
    <property type="match status" value="1"/>
</dbReference>
<dbReference type="SMART" id="SM00387">
    <property type="entry name" value="HATPase_c"/>
    <property type="match status" value="1"/>
</dbReference>
<comment type="catalytic activity">
    <reaction evidence="1">
        <text>ATP + protein L-histidine = ADP + protein N-phospho-L-histidine.</text>
        <dbReference type="EC" id="2.7.13.3"/>
    </reaction>
</comment>
<evidence type="ECO:0000256" key="4">
    <source>
        <dbReference type="ARBA" id="ARBA00022679"/>
    </source>
</evidence>
<feature type="transmembrane region" description="Helical" evidence="6">
    <location>
        <begin position="157"/>
        <end position="175"/>
    </location>
</feature>
<accession>A0ABW1W7R3</accession>
<evidence type="ECO:0000256" key="2">
    <source>
        <dbReference type="ARBA" id="ARBA00012438"/>
    </source>
</evidence>
<dbReference type="PROSITE" id="PS50109">
    <property type="entry name" value="HIS_KIN"/>
    <property type="match status" value="1"/>
</dbReference>
<evidence type="ECO:0000256" key="1">
    <source>
        <dbReference type="ARBA" id="ARBA00000085"/>
    </source>
</evidence>
<dbReference type="InterPro" id="IPR003594">
    <property type="entry name" value="HATPase_dom"/>
</dbReference>
<dbReference type="Pfam" id="PF00512">
    <property type="entry name" value="HisKA"/>
    <property type="match status" value="1"/>
</dbReference>
<dbReference type="SMART" id="SM00388">
    <property type="entry name" value="HisKA"/>
    <property type="match status" value="1"/>
</dbReference>
<dbReference type="InterPro" id="IPR005467">
    <property type="entry name" value="His_kinase_dom"/>
</dbReference>
<organism evidence="8 9">
    <name type="scientific">Psychrobacter glacincola</name>
    <dbReference type="NCBI Taxonomy" id="56810"/>
    <lineage>
        <taxon>Bacteria</taxon>
        <taxon>Pseudomonadati</taxon>
        <taxon>Pseudomonadota</taxon>
        <taxon>Gammaproteobacteria</taxon>
        <taxon>Moraxellales</taxon>
        <taxon>Moraxellaceae</taxon>
        <taxon>Psychrobacter</taxon>
    </lineage>
</organism>
<comment type="caution">
    <text evidence="8">The sequence shown here is derived from an EMBL/GenBank/DDBJ whole genome shotgun (WGS) entry which is preliminary data.</text>
</comment>
<dbReference type="Gene3D" id="3.30.565.10">
    <property type="entry name" value="Histidine kinase-like ATPase, C-terminal domain"/>
    <property type="match status" value="1"/>
</dbReference>
<dbReference type="CDD" id="cd00082">
    <property type="entry name" value="HisKA"/>
    <property type="match status" value="1"/>
</dbReference>
<keyword evidence="6" id="KW-1133">Transmembrane helix</keyword>
<feature type="transmembrane region" description="Helical" evidence="6">
    <location>
        <begin position="12"/>
        <end position="38"/>
    </location>
</feature>
<sequence length="618" mass="70234">MNNRPPQTLPTLIWHSIMQTMVLAVLAGLLVSFIYGFVHYYKDTRQHIQDLATLLTISASVADSTDIVDEQIHFLLEKEQGIESILFYTTSQPIVDANQSRDDWKNALFANTVSFNYPVVGDPTNKILSAKEDALVGYLNITLDVATLRENWIKKNLLLWLMTTLLAIIWALFILRKLNWPSKDIASLTAACDMVIKNSELNQLPLIPQRFEFQELAQIKQAFIILFDRLQIAKQDYQALAVFEQQIHHKDVSLDAQLHNFQSMITHELKTSLNAIVGGLQLLDDKKLDHEQKDAVDIIREGSDKLVLTLDQIIQLNQLQKGQISLHVHEFNPLQLIADLLADFEPAINNKGLTLISRIHHIDYILEGDAERIQQILAILVSNAVKFTPAGQITITSQLTHFDKSSRWQISVKDTGIGIDSNFIEDIFNPFFQVDSSQTRQYEGSGIGLPVVKQMAQLMDASVEVDSTLGIGTNFTITIPLSHKPHSQQQHHLRGLKIIYYYYHEKGLLVDELQHLGADVVCYQHEQLVIDEIHAKQFDILMFAEDVFPRKAASLASRIRAAETESRTLLVFWYPQQQAQHLADFEFVLKTAGIDYCEVAKYKGKALSDLLKSWLSWS</sequence>
<dbReference type="EMBL" id="JBHSTZ010000011">
    <property type="protein sequence ID" value="MFC6380688.1"/>
    <property type="molecule type" value="Genomic_DNA"/>
</dbReference>
<dbReference type="PANTHER" id="PTHR43047">
    <property type="entry name" value="TWO-COMPONENT HISTIDINE PROTEIN KINASE"/>
    <property type="match status" value="1"/>
</dbReference>
<keyword evidence="4" id="KW-0808">Transferase</keyword>
<protein>
    <recommendedName>
        <fullName evidence="2">histidine kinase</fullName>
        <ecNumber evidence="2">2.7.13.3</ecNumber>
    </recommendedName>
</protein>
<dbReference type="InterPro" id="IPR004358">
    <property type="entry name" value="Sig_transdc_His_kin-like_C"/>
</dbReference>
<dbReference type="EC" id="2.7.13.3" evidence="2"/>
<dbReference type="SUPFAM" id="SSF55874">
    <property type="entry name" value="ATPase domain of HSP90 chaperone/DNA topoisomerase II/histidine kinase"/>
    <property type="match status" value="1"/>
</dbReference>
<dbReference type="Proteomes" id="UP001596264">
    <property type="component" value="Unassembled WGS sequence"/>
</dbReference>
<dbReference type="InterPro" id="IPR036097">
    <property type="entry name" value="HisK_dim/P_sf"/>
</dbReference>
<keyword evidence="9" id="KW-1185">Reference proteome</keyword>
<proteinExistence type="predicted"/>